<accession>A0ABV2JFR0</accession>
<keyword evidence="2" id="KW-1185">Reference proteome</keyword>
<dbReference type="RefSeq" id="WP_354367243.1">
    <property type="nucleotide sequence ID" value="NZ_JBEPLN010000002.1"/>
</dbReference>
<dbReference type="Proteomes" id="UP001549037">
    <property type="component" value="Unassembled WGS sequence"/>
</dbReference>
<dbReference type="EMBL" id="JBEPLN010000002">
    <property type="protein sequence ID" value="MET3633571.1"/>
    <property type="molecule type" value="Genomic_DNA"/>
</dbReference>
<evidence type="ECO:0000313" key="2">
    <source>
        <dbReference type="Proteomes" id="UP001549037"/>
    </source>
</evidence>
<evidence type="ECO:0000313" key="1">
    <source>
        <dbReference type="EMBL" id="MET3633571.1"/>
    </source>
</evidence>
<proteinExistence type="predicted"/>
<comment type="caution">
    <text evidence="1">The sequence shown here is derived from an EMBL/GenBank/DDBJ whole genome shotgun (WGS) entry which is preliminary data.</text>
</comment>
<sequence>MTQEKLLDVLLVQTDVTYHASGHKLSIEGDLDKLIALAKVADAEKLGYNVSISLRNVPRDVYYQFMLEKFDQYGNNWHVDTVSSSELEKIYDKFSLSYQNYDSRHFIYMTAYRAGTVFIATRGIDLLEDFDFRRVASLMAKMTLVVDYKDISELLKTRLTDQERDWQSIINENDTL</sequence>
<protein>
    <submittedName>
        <fullName evidence="1">Uncharacterized protein</fullName>
    </submittedName>
</protein>
<organism evidence="1 2">
    <name type="scientific">Streptococcus porcorum</name>
    <dbReference type="NCBI Taxonomy" id="701526"/>
    <lineage>
        <taxon>Bacteria</taxon>
        <taxon>Bacillati</taxon>
        <taxon>Bacillota</taxon>
        <taxon>Bacilli</taxon>
        <taxon>Lactobacillales</taxon>
        <taxon>Streptococcaceae</taxon>
        <taxon>Streptococcus</taxon>
    </lineage>
</organism>
<reference evidence="1 2" key="1">
    <citation type="submission" date="2024-06" db="EMBL/GenBank/DDBJ databases">
        <title>Genomic Encyclopedia of Type Strains, Phase IV (KMG-IV): sequencing the most valuable type-strain genomes for metagenomic binning, comparative biology and taxonomic classification.</title>
        <authorList>
            <person name="Goeker M."/>
        </authorList>
    </citation>
    <scope>NUCLEOTIDE SEQUENCE [LARGE SCALE GENOMIC DNA]</scope>
    <source>
        <strain evidence="1 2">DSM 28302</strain>
    </source>
</reference>
<name>A0ABV2JFR0_9STRE</name>
<gene>
    <name evidence="1" type="ORF">ABID28_000201</name>
</gene>